<name>A0ABR1FUU9_AURAN</name>
<comment type="caution">
    <text evidence="2">The sequence shown here is derived from an EMBL/GenBank/DDBJ whole genome shotgun (WGS) entry which is preliminary data.</text>
</comment>
<feature type="compositionally biased region" description="Low complexity" evidence="1">
    <location>
        <begin position="70"/>
        <end position="87"/>
    </location>
</feature>
<evidence type="ECO:0000313" key="3">
    <source>
        <dbReference type="Proteomes" id="UP001363151"/>
    </source>
</evidence>
<dbReference type="Proteomes" id="UP001363151">
    <property type="component" value="Unassembled WGS sequence"/>
</dbReference>
<feature type="region of interest" description="Disordered" evidence="1">
    <location>
        <begin position="33"/>
        <end position="220"/>
    </location>
</feature>
<feature type="compositionally biased region" description="Basic and acidic residues" evidence="1">
    <location>
        <begin position="128"/>
        <end position="138"/>
    </location>
</feature>
<gene>
    <name evidence="2" type="ORF">SO694_00027263</name>
</gene>
<reference evidence="2 3" key="1">
    <citation type="submission" date="2024-03" db="EMBL/GenBank/DDBJ databases">
        <title>Aureococcus anophagefferens CCMP1851 and Kratosvirus quantuckense: Draft genome of a second virus-susceptible host strain in the model system.</title>
        <authorList>
            <person name="Chase E."/>
            <person name="Truchon A.R."/>
            <person name="Schepens W."/>
            <person name="Wilhelm S.W."/>
        </authorList>
    </citation>
    <scope>NUCLEOTIDE SEQUENCE [LARGE SCALE GENOMIC DNA]</scope>
    <source>
        <strain evidence="2 3">CCMP1851</strain>
    </source>
</reference>
<evidence type="ECO:0000256" key="1">
    <source>
        <dbReference type="SAM" id="MobiDB-lite"/>
    </source>
</evidence>
<sequence>MSSLDERARYLEAWQDVLLAKERAVQAREIAVQAREQTVSSREAAVQLRESAASSPPPGGSPARLRPRPRGAGAAAAAPRGAAAGRAARPERRDSVEEDLDFDKFASSDEDDDGGQILLPRPSSDEPLDLRDFARFASDDSDFEDEKHSPPAPKVFRSLVGHLENGTPLTPERPASRPAPGKFDSPALTEDDEEAAGTFNVRLGRRGGRAPTVDLRHVTP</sequence>
<protein>
    <submittedName>
        <fullName evidence="2">Uncharacterized protein</fullName>
    </submittedName>
</protein>
<proteinExistence type="predicted"/>
<organism evidence="2 3">
    <name type="scientific">Aureococcus anophagefferens</name>
    <name type="common">Harmful bloom alga</name>
    <dbReference type="NCBI Taxonomy" id="44056"/>
    <lineage>
        <taxon>Eukaryota</taxon>
        <taxon>Sar</taxon>
        <taxon>Stramenopiles</taxon>
        <taxon>Ochrophyta</taxon>
        <taxon>Pelagophyceae</taxon>
        <taxon>Pelagomonadales</taxon>
        <taxon>Pelagomonadaceae</taxon>
        <taxon>Aureococcus</taxon>
    </lineage>
</organism>
<keyword evidence="3" id="KW-1185">Reference proteome</keyword>
<evidence type="ECO:0000313" key="2">
    <source>
        <dbReference type="EMBL" id="KAK7239144.1"/>
    </source>
</evidence>
<accession>A0ABR1FUU9</accession>
<dbReference type="EMBL" id="JBBJCI010000226">
    <property type="protein sequence ID" value="KAK7239144.1"/>
    <property type="molecule type" value="Genomic_DNA"/>
</dbReference>